<keyword evidence="2" id="KW-0808">Transferase</keyword>
<dbReference type="Gene3D" id="3.40.50.150">
    <property type="entry name" value="Vaccinia Virus protein VP39"/>
    <property type="match status" value="1"/>
</dbReference>
<dbReference type="GO" id="GO:0008168">
    <property type="term" value="F:methyltransferase activity"/>
    <property type="evidence" value="ECO:0007669"/>
    <property type="project" value="UniProtKB-KW"/>
</dbReference>
<feature type="domain" description="Methyltransferase" evidence="1">
    <location>
        <begin position="33"/>
        <end position="128"/>
    </location>
</feature>
<dbReference type="InterPro" id="IPR029063">
    <property type="entry name" value="SAM-dependent_MTases_sf"/>
</dbReference>
<gene>
    <name evidence="2" type="ORF">P4R38_00730</name>
</gene>
<dbReference type="SUPFAM" id="SSF53335">
    <property type="entry name" value="S-adenosyl-L-methionine-dependent methyltransferases"/>
    <property type="match status" value="1"/>
</dbReference>
<reference evidence="2 3" key="1">
    <citation type="submission" date="2023-03" db="EMBL/GenBank/DDBJ databases">
        <title>YIM 133296 draft genome.</title>
        <authorList>
            <person name="Xiong L."/>
        </authorList>
    </citation>
    <scope>NUCLEOTIDE SEQUENCE [LARGE SCALE GENOMIC DNA]</scope>
    <source>
        <strain evidence="2 3">YIM 133296</strain>
    </source>
</reference>
<evidence type="ECO:0000259" key="1">
    <source>
        <dbReference type="Pfam" id="PF13649"/>
    </source>
</evidence>
<sequence>MASPVGPDFYDVELRALHEHLRAAYGIEPGDAVLDVGCGAGLTTREAARAAAPGSVTGVDTSAEMLGRARGLAVEEGLSNVRFVPGDAQTYAFEPASFDVAVSRFGTMFFDDPPVAFANIAAALRPGGRLVMLVWQPGEDNEWSRAIDTALGRTAFPPSRGMDPFSLGDRDATTRLMEGAGFGHAHFEDVREPVFYGRTVQDALDVVLGFRSVSEALDALGSDAGGAIDRIREALAAHHSAEHGVRFAAGAWLITARRSR</sequence>
<evidence type="ECO:0000313" key="2">
    <source>
        <dbReference type="EMBL" id="MDF8262767.1"/>
    </source>
</evidence>
<dbReference type="CDD" id="cd02440">
    <property type="entry name" value="AdoMet_MTases"/>
    <property type="match status" value="1"/>
</dbReference>
<evidence type="ECO:0000313" key="3">
    <source>
        <dbReference type="Proteomes" id="UP001528912"/>
    </source>
</evidence>
<dbReference type="EMBL" id="JAROAV010000003">
    <property type="protein sequence ID" value="MDF8262767.1"/>
    <property type="molecule type" value="Genomic_DNA"/>
</dbReference>
<name>A0ABT6C379_9MICO</name>
<dbReference type="GO" id="GO:0032259">
    <property type="term" value="P:methylation"/>
    <property type="evidence" value="ECO:0007669"/>
    <property type="project" value="UniProtKB-KW"/>
</dbReference>
<accession>A0ABT6C379</accession>
<dbReference type="RefSeq" id="WP_277190550.1">
    <property type="nucleotide sequence ID" value="NZ_JAROAV010000003.1"/>
</dbReference>
<organism evidence="2 3">
    <name type="scientific">Luteipulveratus flavus</name>
    <dbReference type="NCBI Taxonomy" id="3031728"/>
    <lineage>
        <taxon>Bacteria</taxon>
        <taxon>Bacillati</taxon>
        <taxon>Actinomycetota</taxon>
        <taxon>Actinomycetes</taxon>
        <taxon>Micrococcales</taxon>
        <taxon>Dermacoccaceae</taxon>
        <taxon>Luteipulveratus</taxon>
    </lineage>
</organism>
<dbReference type="Proteomes" id="UP001528912">
    <property type="component" value="Unassembled WGS sequence"/>
</dbReference>
<keyword evidence="2" id="KW-0489">Methyltransferase</keyword>
<keyword evidence="3" id="KW-1185">Reference proteome</keyword>
<protein>
    <submittedName>
        <fullName evidence="2">Class I SAM-dependent methyltransferase</fullName>
    </submittedName>
</protein>
<comment type="caution">
    <text evidence="2">The sequence shown here is derived from an EMBL/GenBank/DDBJ whole genome shotgun (WGS) entry which is preliminary data.</text>
</comment>
<proteinExistence type="predicted"/>
<dbReference type="PANTHER" id="PTHR43591">
    <property type="entry name" value="METHYLTRANSFERASE"/>
    <property type="match status" value="1"/>
</dbReference>
<dbReference type="Pfam" id="PF13649">
    <property type="entry name" value="Methyltransf_25"/>
    <property type="match status" value="1"/>
</dbReference>
<dbReference type="InterPro" id="IPR041698">
    <property type="entry name" value="Methyltransf_25"/>
</dbReference>